<evidence type="ECO:0000256" key="2">
    <source>
        <dbReference type="ARBA" id="ARBA00023125"/>
    </source>
</evidence>
<dbReference type="AlphaFoldDB" id="A0A402CQQ0"/>
<gene>
    <name evidence="4" type="ORF">CCAX7_64220</name>
</gene>
<dbReference type="Pfam" id="PF12802">
    <property type="entry name" value="MarR_2"/>
    <property type="match status" value="1"/>
</dbReference>
<dbReference type="EMBL" id="AP025739">
    <property type="protein sequence ID" value="BDI34371.1"/>
    <property type="molecule type" value="Genomic_DNA"/>
</dbReference>
<dbReference type="PANTHER" id="PTHR42756">
    <property type="entry name" value="TRANSCRIPTIONAL REGULATOR, MARR"/>
    <property type="match status" value="1"/>
</dbReference>
<sequence>MAMVFDRTFRELDLTQAQFRLLIAIYEMNDAGIAPSDLAEALLIERATVTVLTARLVDRGLVVRLPGANRRTHFLKLTEEGVALLEQAIPSAIRLADAALTEIERADLEQARLLLGAIEARLRVMSDTHID</sequence>
<accession>A0A402CQQ0</accession>
<keyword evidence="1" id="KW-0805">Transcription regulation</keyword>
<dbReference type="InterPro" id="IPR000835">
    <property type="entry name" value="HTH_MarR-typ"/>
</dbReference>
<evidence type="ECO:0000256" key="1">
    <source>
        <dbReference type="ARBA" id="ARBA00023015"/>
    </source>
</evidence>
<dbReference type="SMART" id="SM00347">
    <property type="entry name" value="HTH_MARR"/>
    <property type="match status" value="1"/>
</dbReference>
<dbReference type="PROSITE" id="PS50995">
    <property type="entry name" value="HTH_MARR_2"/>
    <property type="match status" value="1"/>
</dbReference>
<evidence type="ECO:0000313" key="5">
    <source>
        <dbReference type="Proteomes" id="UP000287394"/>
    </source>
</evidence>
<dbReference type="SUPFAM" id="SSF46785">
    <property type="entry name" value="Winged helix' DNA-binding domain"/>
    <property type="match status" value="1"/>
</dbReference>
<evidence type="ECO:0000256" key="3">
    <source>
        <dbReference type="ARBA" id="ARBA00023163"/>
    </source>
</evidence>
<name>A0A402CQQ0_9BACT</name>
<keyword evidence="2" id="KW-0238">DNA-binding</keyword>
<proteinExistence type="predicted"/>
<evidence type="ECO:0000313" key="4">
    <source>
        <dbReference type="EMBL" id="BDI34371.1"/>
    </source>
</evidence>
<dbReference type="KEGG" id="ccot:CCAX7_64220"/>
<dbReference type="InterPro" id="IPR036390">
    <property type="entry name" value="WH_DNA-bd_sf"/>
</dbReference>
<reference evidence="4 5" key="1">
    <citation type="journal article" date="2019" name="Int. J. Syst. Evol. Microbiol.">
        <title>Capsulimonas corticalis gen. nov., sp. nov., an aerobic capsulated bacterium, of a novel bacterial order, Capsulimonadales ord. nov., of the class Armatimonadia of the phylum Armatimonadetes.</title>
        <authorList>
            <person name="Li J."/>
            <person name="Kudo C."/>
            <person name="Tonouchi A."/>
        </authorList>
    </citation>
    <scope>NUCLEOTIDE SEQUENCE [LARGE SCALE GENOMIC DNA]</scope>
    <source>
        <strain evidence="4 5">AX-7</strain>
    </source>
</reference>
<dbReference type="Proteomes" id="UP000287394">
    <property type="component" value="Chromosome"/>
</dbReference>
<protein>
    <submittedName>
        <fullName evidence="4">Uncharacterized protein</fullName>
    </submittedName>
</protein>
<organism evidence="4 5">
    <name type="scientific">Capsulimonas corticalis</name>
    <dbReference type="NCBI Taxonomy" id="2219043"/>
    <lineage>
        <taxon>Bacteria</taxon>
        <taxon>Bacillati</taxon>
        <taxon>Armatimonadota</taxon>
        <taxon>Armatimonadia</taxon>
        <taxon>Capsulimonadales</taxon>
        <taxon>Capsulimonadaceae</taxon>
        <taxon>Capsulimonas</taxon>
    </lineage>
</organism>
<dbReference type="PANTHER" id="PTHR42756:SF1">
    <property type="entry name" value="TRANSCRIPTIONAL REPRESSOR OF EMRAB OPERON"/>
    <property type="match status" value="1"/>
</dbReference>
<keyword evidence="5" id="KW-1185">Reference proteome</keyword>
<dbReference type="Gene3D" id="1.10.10.10">
    <property type="entry name" value="Winged helix-like DNA-binding domain superfamily/Winged helix DNA-binding domain"/>
    <property type="match status" value="1"/>
</dbReference>
<dbReference type="InterPro" id="IPR036388">
    <property type="entry name" value="WH-like_DNA-bd_sf"/>
</dbReference>
<dbReference type="GO" id="GO:0003677">
    <property type="term" value="F:DNA binding"/>
    <property type="evidence" value="ECO:0007669"/>
    <property type="project" value="UniProtKB-KW"/>
</dbReference>
<keyword evidence="3" id="KW-0804">Transcription</keyword>
<dbReference type="PRINTS" id="PR00598">
    <property type="entry name" value="HTHMARR"/>
</dbReference>
<dbReference type="GO" id="GO:0003700">
    <property type="term" value="F:DNA-binding transcription factor activity"/>
    <property type="evidence" value="ECO:0007669"/>
    <property type="project" value="InterPro"/>
</dbReference>